<gene>
    <name evidence="1" type="ORF">FZ934_23055</name>
</gene>
<dbReference type="EMBL" id="CP043499">
    <property type="protein sequence ID" value="QFY64082.1"/>
    <property type="molecule type" value="Genomic_DNA"/>
</dbReference>
<reference evidence="1 2" key="1">
    <citation type="submission" date="2019-08" db="EMBL/GenBank/DDBJ databases">
        <title>Prosopis cineraria nodule microbiome.</title>
        <authorList>
            <person name="Ali R."/>
            <person name="Chaluvadi S.R."/>
            <person name="Wang X."/>
        </authorList>
    </citation>
    <scope>NUCLEOTIDE SEQUENCE [LARGE SCALE GENOMIC DNA]</scope>
    <source>
        <strain evidence="1 2">BG7</strain>
        <plasmid evidence="1 2">unnamed</plasmid>
    </source>
</reference>
<dbReference type="InterPro" id="IPR006530">
    <property type="entry name" value="YD"/>
</dbReference>
<organism evidence="1 2">
    <name type="scientific">Rhizobium grahamii</name>
    <dbReference type="NCBI Taxonomy" id="1120045"/>
    <lineage>
        <taxon>Bacteria</taxon>
        <taxon>Pseudomonadati</taxon>
        <taxon>Pseudomonadota</taxon>
        <taxon>Alphaproteobacteria</taxon>
        <taxon>Hyphomicrobiales</taxon>
        <taxon>Rhizobiaceae</taxon>
        <taxon>Rhizobium/Agrobacterium group</taxon>
        <taxon>Rhizobium</taxon>
    </lineage>
</organism>
<proteinExistence type="predicted"/>
<keyword evidence="1" id="KW-0614">Plasmid</keyword>
<protein>
    <submittedName>
        <fullName evidence="1">Uncharacterized protein</fullName>
    </submittedName>
</protein>
<dbReference type="KEGG" id="rgr:FZ934_23055"/>
<dbReference type="AlphaFoldDB" id="A0A5Q0CFI4"/>
<evidence type="ECO:0000313" key="2">
    <source>
        <dbReference type="Proteomes" id="UP000326881"/>
    </source>
</evidence>
<dbReference type="Proteomes" id="UP000326881">
    <property type="component" value="Plasmid unnamed"/>
</dbReference>
<accession>A0A5Q0CFI4</accession>
<geneLocation type="plasmid" evidence="1 2">
    <name>unnamed</name>
</geneLocation>
<sequence>MRNRSSRKIGRQHASTGSNCFAFASVLADPGGSQPARLSSFWSDAAGAPVQSRLPSDRRIRYGYDGAVCLYITAVR</sequence>
<name>A0A5Q0CFI4_9HYPH</name>
<evidence type="ECO:0000313" key="1">
    <source>
        <dbReference type="EMBL" id="QFY64082.1"/>
    </source>
</evidence>
<dbReference type="NCBIfam" id="TIGR01643">
    <property type="entry name" value="YD_repeat_2x"/>
    <property type="match status" value="1"/>
</dbReference>
<keyword evidence="2" id="KW-1185">Reference proteome</keyword>